<gene>
    <name evidence="1" type="ORF">VTH8203_00279</name>
</gene>
<organism evidence="1 2">
    <name type="scientific">Vibrio thalassae</name>
    <dbReference type="NCBI Taxonomy" id="1243014"/>
    <lineage>
        <taxon>Bacteria</taxon>
        <taxon>Pseudomonadati</taxon>
        <taxon>Pseudomonadota</taxon>
        <taxon>Gammaproteobacteria</taxon>
        <taxon>Vibrionales</taxon>
        <taxon>Vibrionaceae</taxon>
        <taxon>Vibrio</taxon>
    </lineage>
</organism>
<proteinExistence type="predicted"/>
<sequence>MIQQMIYINSWESLENLLIQSDQIPLFKMNADLFTSPLGKDFLTSNSKLTLKTSELINQKFDRIFLSEQSLSMMDFLKDLSRIPSDKNIHIVILIDLSQSAKLDVNFAIEQTTTNFINITFLLLDVNIDSQKGEYLPYLRGTRVFLGELKTRQEQCFLKVIHYQDGHTQLENKLFLLTDNGKHLIQREAMPVLVSSQTASSDFIQSHGFQSFENFDFPKAVLETTPESVVVLPCRGFDDIKPLTKTILDNKNRFGDNIHFVVKELAPCIRYNDFHMLITAGAQSIVEHSKNEAALYDQVRLASITKMDARYIDELSLFTQFESPVKQSGFISFSDFKSMTLDAIELCRNTQIEYALVELTPYSSVPLNEVVSYSQMKRRGDIACQIDGRVLIFFSSLRRYEIHQALLNVFAVAPSELFIEEAQFTTAENIIKRLSAIQGIDYIEQSETYSTQLSITKPKSRFAKPVDWDDV</sequence>
<dbReference type="AlphaFoldDB" id="A0A240E994"/>
<dbReference type="Proteomes" id="UP000219336">
    <property type="component" value="Unassembled WGS sequence"/>
</dbReference>
<accession>A0A240E994</accession>
<dbReference type="EMBL" id="OANU01000002">
    <property type="protein sequence ID" value="SNX45284.1"/>
    <property type="molecule type" value="Genomic_DNA"/>
</dbReference>
<name>A0A240E994_9VIBR</name>
<protein>
    <recommendedName>
        <fullName evidence="3">Cellulose biosynthesis protein BcsE</fullName>
    </recommendedName>
</protein>
<evidence type="ECO:0000313" key="1">
    <source>
        <dbReference type="EMBL" id="SNX45284.1"/>
    </source>
</evidence>
<reference evidence="2" key="1">
    <citation type="submission" date="2016-06" db="EMBL/GenBank/DDBJ databases">
        <authorList>
            <person name="Rodrigo-Torres L."/>
            <person name="Arahal R.D."/>
            <person name="Lucena T."/>
        </authorList>
    </citation>
    <scope>NUCLEOTIDE SEQUENCE [LARGE SCALE GENOMIC DNA]</scope>
    <source>
        <strain evidence="2">CECT8203</strain>
    </source>
</reference>
<evidence type="ECO:0008006" key="3">
    <source>
        <dbReference type="Google" id="ProtNLM"/>
    </source>
</evidence>
<keyword evidence="2" id="KW-1185">Reference proteome</keyword>
<dbReference type="InterPro" id="IPR017745">
    <property type="entry name" value="BcsE"/>
</dbReference>
<evidence type="ECO:0000313" key="2">
    <source>
        <dbReference type="Proteomes" id="UP000219336"/>
    </source>
</evidence>
<dbReference type="Pfam" id="PF10995">
    <property type="entry name" value="CBP_BcsE"/>
    <property type="match status" value="1"/>
</dbReference>
<dbReference type="GO" id="GO:0035438">
    <property type="term" value="F:cyclic-di-GMP binding"/>
    <property type="evidence" value="ECO:0007669"/>
    <property type="project" value="InterPro"/>
</dbReference>